<proteinExistence type="predicted"/>
<evidence type="ECO:0000313" key="2">
    <source>
        <dbReference type="EMBL" id="KAK4222306.1"/>
    </source>
</evidence>
<protein>
    <submittedName>
        <fullName evidence="2">Uncharacterized protein</fullName>
    </submittedName>
</protein>
<feature type="compositionally biased region" description="Pro residues" evidence="1">
    <location>
        <begin position="1"/>
        <end position="14"/>
    </location>
</feature>
<feature type="region of interest" description="Disordered" evidence="1">
    <location>
        <begin position="102"/>
        <end position="169"/>
    </location>
</feature>
<reference evidence="2" key="1">
    <citation type="journal article" date="2023" name="Mol. Phylogenet. Evol.">
        <title>Genome-scale phylogeny and comparative genomics of the fungal order Sordariales.</title>
        <authorList>
            <person name="Hensen N."/>
            <person name="Bonometti L."/>
            <person name="Westerberg I."/>
            <person name="Brannstrom I.O."/>
            <person name="Guillou S."/>
            <person name="Cros-Aarteil S."/>
            <person name="Calhoun S."/>
            <person name="Haridas S."/>
            <person name="Kuo A."/>
            <person name="Mondo S."/>
            <person name="Pangilinan J."/>
            <person name="Riley R."/>
            <person name="LaButti K."/>
            <person name="Andreopoulos B."/>
            <person name="Lipzen A."/>
            <person name="Chen C."/>
            <person name="Yan M."/>
            <person name="Daum C."/>
            <person name="Ng V."/>
            <person name="Clum A."/>
            <person name="Steindorff A."/>
            <person name="Ohm R.A."/>
            <person name="Martin F."/>
            <person name="Silar P."/>
            <person name="Natvig D.O."/>
            <person name="Lalanne C."/>
            <person name="Gautier V."/>
            <person name="Ament-Velasquez S.L."/>
            <person name="Kruys A."/>
            <person name="Hutchinson M.I."/>
            <person name="Powell A.J."/>
            <person name="Barry K."/>
            <person name="Miller A.N."/>
            <person name="Grigoriev I.V."/>
            <person name="Debuchy R."/>
            <person name="Gladieux P."/>
            <person name="Hiltunen Thoren M."/>
            <person name="Johannesson H."/>
        </authorList>
    </citation>
    <scope>NUCLEOTIDE SEQUENCE</scope>
    <source>
        <strain evidence="2">CBS 990.96</strain>
    </source>
</reference>
<organism evidence="2 3">
    <name type="scientific">Podospora fimiseda</name>
    <dbReference type="NCBI Taxonomy" id="252190"/>
    <lineage>
        <taxon>Eukaryota</taxon>
        <taxon>Fungi</taxon>
        <taxon>Dikarya</taxon>
        <taxon>Ascomycota</taxon>
        <taxon>Pezizomycotina</taxon>
        <taxon>Sordariomycetes</taxon>
        <taxon>Sordariomycetidae</taxon>
        <taxon>Sordariales</taxon>
        <taxon>Podosporaceae</taxon>
        <taxon>Podospora</taxon>
    </lineage>
</organism>
<dbReference type="Proteomes" id="UP001301958">
    <property type="component" value="Unassembled WGS sequence"/>
</dbReference>
<evidence type="ECO:0000313" key="3">
    <source>
        <dbReference type="Proteomes" id="UP001301958"/>
    </source>
</evidence>
<sequence length="169" mass="18539">MRSHPYTPPPPLPFQSPRSSIDRHVELDEIDPDTNPLLQPEPTRKRLEHHVRVQGKLALVKSVSSADLRADITQIPTPPPSAGIISPRIPPRFESAVGSVVAPKETNHQESNTESDKQLRGYGIGGAGNIRRPTDIIHPPTSSDRKWNLREILGLPTGPNTKSKKNAGL</sequence>
<comment type="caution">
    <text evidence="2">The sequence shown here is derived from an EMBL/GenBank/DDBJ whole genome shotgun (WGS) entry which is preliminary data.</text>
</comment>
<evidence type="ECO:0000256" key="1">
    <source>
        <dbReference type="SAM" id="MobiDB-lite"/>
    </source>
</evidence>
<feature type="region of interest" description="Disordered" evidence="1">
    <location>
        <begin position="1"/>
        <end position="45"/>
    </location>
</feature>
<reference evidence="2" key="2">
    <citation type="submission" date="2023-05" db="EMBL/GenBank/DDBJ databases">
        <authorList>
            <consortium name="Lawrence Berkeley National Laboratory"/>
            <person name="Steindorff A."/>
            <person name="Hensen N."/>
            <person name="Bonometti L."/>
            <person name="Westerberg I."/>
            <person name="Brannstrom I.O."/>
            <person name="Guillou S."/>
            <person name="Cros-Aarteil S."/>
            <person name="Calhoun S."/>
            <person name="Haridas S."/>
            <person name="Kuo A."/>
            <person name="Mondo S."/>
            <person name="Pangilinan J."/>
            <person name="Riley R."/>
            <person name="Labutti K."/>
            <person name="Andreopoulos B."/>
            <person name="Lipzen A."/>
            <person name="Chen C."/>
            <person name="Yanf M."/>
            <person name="Daum C."/>
            <person name="Ng V."/>
            <person name="Clum A."/>
            <person name="Ohm R."/>
            <person name="Martin F."/>
            <person name="Silar P."/>
            <person name="Natvig D."/>
            <person name="Lalanne C."/>
            <person name="Gautier V."/>
            <person name="Ament-Velasquez S.L."/>
            <person name="Kruys A."/>
            <person name="Hutchinson M.I."/>
            <person name="Powell A.J."/>
            <person name="Barry K."/>
            <person name="Miller A.N."/>
            <person name="Grigoriev I.V."/>
            <person name="Debuchy R."/>
            <person name="Gladieux P."/>
            <person name="Thoren M.H."/>
            <person name="Johannesson H."/>
        </authorList>
    </citation>
    <scope>NUCLEOTIDE SEQUENCE</scope>
    <source>
        <strain evidence="2">CBS 990.96</strain>
    </source>
</reference>
<dbReference type="EMBL" id="MU865479">
    <property type="protein sequence ID" value="KAK4222306.1"/>
    <property type="molecule type" value="Genomic_DNA"/>
</dbReference>
<gene>
    <name evidence="2" type="ORF">QBC38DRAFT_87458</name>
</gene>
<dbReference type="AlphaFoldDB" id="A0AAN7BE16"/>
<name>A0AAN7BE16_9PEZI</name>
<accession>A0AAN7BE16</accession>
<keyword evidence="3" id="KW-1185">Reference proteome</keyword>